<feature type="domain" description="DUF6985" evidence="1">
    <location>
        <begin position="9"/>
        <end position="156"/>
    </location>
</feature>
<dbReference type="AlphaFoldDB" id="A0A927FAL5"/>
<evidence type="ECO:0000313" key="3">
    <source>
        <dbReference type="Proteomes" id="UP000622317"/>
    </source>
</evidence>
<dbReference type="Proteomes" id="UP000622317">
    <property type="component" value="Unassembled WGS sequence"/>
</dbReference>
<protein>
    <recommendedName>
        <fullName evidence="1">DUF6985 domain-containing protein</fullName>
    </recommendedName>
</protein>
<dbReference type="InterPro" id="IPR054254">
    <property type="entry name" value="DUF6985"/>
</dbReference>
<gene>
    <name evidence="2" type="ORF">IEN85_18775</name>
</gene>
<evidence type="ECO:0000313" key="2">
    <source>
        <dbReference type="EMBL" id="MBD5781553.1"/>
    </source>
</evidence>
<proteinExistence type="predicted"/>
<dbReference type="EMBL" id="JACYFG010000049">
    <property type="protein sequence ID" value="MBD5781553.1"/>
    <property type="molecule type" value="Genomic_DNA"/>
</dbReference>
<keyword evidence="3" id="KW-1185">Reference proteome</keyword>
<reference evidence="2" key="1">
    <citation type="submission" date="2020-09" db="EMBL/GenBank/DDBJ databases">
        <title>Pelagicoccus enzymogenes sp. nov. with an EPS production, isolated from marine sediment.</title>
        <authorList>
            <person name="Feng X."/>
        </authorList>
    </citation>
    <scope>NUCLEOTIDE SEQUENCE</scope>
    <source>
        <strain evidence="2">NFK12</strain>
    </source>
</reference>
<dbReference type="RefSeq" id="WP_191618645.1">
    <property type="nucleotide sequence ID" value="NZ_JACYFG010000049.1"/>
</dbReference>
<comment type="caution">
    <text evidence="2">The sequence shown here is derived from an EMBL/GenBank/DDBJ whole genome shotgun (WGS) entry which is preliminary data.</text>
</comment>
<dbReference type="Pfam" id="PF22481">
    <property type="entry name" value="DUF6985"/>
    <property type="match status" value="1"/>
</dbReference>
<sequence>MKIEDIGDFDHDPQFDWYYGPVESGEPPIPQFRFVLEEYLEDKNQSEFRTAMLNFRSNGSKAIKAAEEHIFEYYKDITNLIDTEDEEDFPLIKSSRDVWSYLRIGDEVLVSRRPYGDKKIYLSIECGCDWEEEHGLQIVLKEGMTVNKLGPYDGHLTNSDAYDVEEYENIVYKKIT</sequence>
<evidence type="ECO:0000259" key="1">
    <source>
        <dbReference type="Pfam" id="PF22481"/>
    </source>
</evidence>
<organism evidence="2 3">
    <name type="scientific">Pelagicoccus enzymogenes</name>
    <dbReference type="NCBI Taxonomy" id="2773457"/>
    <lineage>
        <taxon>Bacteria</taxon>
        <taxon>Pseudomonadati</taxon>
        <taxon>Verrucomicrobiota</taxon>
        <taxon>Opitutia</taxon>
        <taxon>Puniceicoccales</taxon>
        <taxon>Pelagicoccaceae</taxon>
        <taxon>Pelagicoccus</taxon>
    </lineage>
</organism>
<accession>A0A927FAL5</accession>
<name>A0A927FAL5_9BACT</name>